<dbReference type="InterPro" id="IPR011990">
    <property type="entry name" value="TPR-like_helical_dom_sf"/>
</dbReference>
<evidence type="ECO:0000313" key="4">
    <source>
        <dbReference type="EMBL" id="KAH0880598.1"/>
    </source>
</evidence>
<dbReference type="InterPro" id="IPR014729">
    <property type="entry name" value="Rossmann-like_a/b/a_fold"/>
</dbReference>
<evidence type="ECO:0000256" key="1">
    <source>
        <dbReference type="PROSITE-ProRule" id="PRU00339"/>
    </source>
</evidence>
<comment type="caution">
    <text evidence="4">The sequence shown here is derived from an EMBL/GenBank/DDBJ whole genome shotgun (WGS) entry which is preliminary data.</text>
</comment>
<dbReference type="Gene3D" id="3.40.50.620">
    <property type="entry name" value="HUPs"/>
    <property type="match status" value="1"/>
</dbReference>
<dbReference type="SUPFAM" id="SSF52402">
    <property type="entry name" value="Adenine nucleotide alpha hydrolases-like"/>
    <property type="match status" value="1"/>
</dbReference>
<dbReference type="SUPFAM" id="SSF48452">
    <property type="entry name" value="TPR-like"/>
    <property type="match status" value="2"/>
</dbReference>
<dbReference type="Pfam" id="PF00582">
    <property type="entry name" value="Usp"/>
    <property type="match status" value="1"/>
</dbReference>
<reference evidence="4 5" key="1">
    <citation type="submission" date="2021-05" db="EMBL/GenBank/DDBJ databases">
        <title>Genome Assembly of Synthetic Allotetraploid Brassica napus Reveals Homoeologous Exchanges between Subgenomes.</title>
        <authorList>
            <person name="Davis J.T."/>
        </authorList>
    </citation>
    <scope>NUCLEOTIDE SEQUENCE [LARGE SCALE GENOMIC DNA]</scope>
    <source>
        <strain evidence="5">cv. Da-Ae</strain>
        <tissue evidence="4">Seedling</tissue>
    </source>
</reference>
<dbReference type="InterPro" id="IPR044624">
    <property type="entry name" value="Mbb1-like"/>
</dbReference>
<dbReference type="InterPro" id="IPR006015">
    <property type="entry name" value="Universal_stress_UspA"/>
</dbReference>
<dbReference type="InterPro" id="IPR003107">
    <property type="entry name" value="HAT"/>
</dbReference>
<dbReference type="InterPro" id="IPR019734">
    <property type="entry name" value="TPR_rpt"/>
</dbReference>
<sequence length="803" mass="89338">MHFLVPTSSSSSPSPANTSSFSTLFLAPESLCKPPAKIQIGIHGISGHSSKNTSLCAVVDRSSSNVSSRKESPDEEVLVVRRPLLENSGEDEGDKTYPAKIDAGLSKIAKKMPIFEPERSESSSSSSAAAVARAQEKPLAVNLDLSLYRAKFLARSFRYKDAEKILEKCIAYWPEDGRPYVALGKILTKQTKLSEARIVYEKGCQATQGENAYIWQCWAVLENRLGNVRRARELFDAATVADKKHVAAWHGWANLEIKQGNISKARNLLAKGLKFCGRNEYIYQTLALLEAKAGRYEQARYLFKQATISNSKSCASWLAWAQLEIQQEKFPAARKLFEKAVQASPKNRFAWHVWGVFEAGIGNVERGRKLLKIGHVLNPRDPVLLQSLGLLEYKHSSANLARALLRRASELDPRHQPVWIAWGWMEWKEGNTTTARELYQRALSIDASTESAARCLQAWGVLEQRAGNLSAARRLFRSSLNINSQSYVTWMTWAQLEEDQGDADRAEEIRNLYFQQRTEVVDDATWVTGFLDIIDPALDTVKRLLNFGQNSDNNNSRLNDTLKYMGGAKDGQSSQVAGSSVGGREDTETGSGFNLDAFLREKLSLDPSKIEVNLDSQRLGRFIRGRTSVVLVRRERERERMADSGGRRIGVAVDFSECSKKALNWAIDNVVRDGDYLILITVAPNMNYEEGEMQLWETVGSPLIPLSEVSEASVMKKYGVKPDAETLDIANTAATQKSITVVMKIYWGDPREKLCEAAEHIPLSSIVIGNRGLGGLKRMIMGSVSNHVVNNVACPVTVVKAHH</sequence>
<dbReference type="Gene3D" id="1.25.40.10">
    <property type="entry name" value="Tetratricopeptide repeat domain"/>
    <property type="match status" value="2"/>
</dbReference>
<dbReference type="SMART" id="SM00028">
    <property type="entry name" value="TPR"/>
    <property type="match status" value="9"/>
</dbReference>
<dbReference type="PANTHER" id="PTHR44917">
    <property type="entry name" value="PROTEIN HIGH CHLOROPHYLL FLUORESCENT 107"/>
    <property type="match status" value="1"/>
</dbReference>
<gene>
    <name evidence="4" type="ORF">HID58_067992</name>
</gene>
<dbReference type="InterPro" id="IPR006016">
    <property type="entry name" value="UspA"/>
</dbReference>
<evidence type="ECO:0000256" key="2">
    <source>
        <dbReference type="SAM" id="MobiDB-lite"/>
    </source>
</evidence>
<name>A0ABQ7ZKL8_BRANA</name>
<protein>
    <recommendedName>
        <fullName evidence="3">UspA domain-containing protein</fullName>
    </recommendedName>
</protein>
<dbReference type="PRINTS" id="PR01438">
    <property type="entry name" value="UNVRSLSTRESS"/>
</dbReference>
<dbReference type="EMBL" id="JAGKQM010000015">
    <property type="protein sequence ID" value="KAH0880598.1"/>
    <property type="molecule type" value="Genomic_DNA"/>
</dbReference>
<dbReference type="SMART" id="SM00386">
    <property type="entry name" value="HAT"/>
    <property type="match status" value="8"/>
</dbReference>
<dbReference type="CDD" id="cd23659">
    <property type="entry name" value="USP_At3g01520-like"/>
    <property type="match status" value="1"/>
</dbReference>
<dbReference type="Pfam" id="PF13432">
    <property type="entry name" value="TPR_16"/>
    <property type="match status" value="1"/>
</dbReference>
<feature type="repeat" description="TPR" evidence="1">
    <location>
        <begin position="314"/>
        <end position="347"/>
    </location>
</feature>
<accession>A0ABQ7ZKL8</accession>
<keyword evidence="1" id="KW-0802">TPR repeat</keyword>
<feature type="domain" description="UspA" evidence="3">
    <location>
        <begin position="647"/>
        <end position="800"/>
    </location>
</feature>
<evidence type="ECO:0000259" key="3">
    <source>
        <dbReference type="Pfam" id="PF00582"/>
    </source>
</evidence>
<proteinExistence type="predicted"/>
<feature type="region of interest" description="Disordered" evidence="2">
    <location>
        <begin position="565"/>
        <end position="588"/>
    </location>
</feature>
<organism evidence="4 5">
    <name type="scientific">Brassica napus</name>
    <name type="common">Rape</name>
    <dbReference type="NCBI Taxonomy" id="3708"/>
    <lineage>
        <taxon>Eukaryota</taxon>
        <taxon>Viridiplantae</taxon>
        <taxon>Streptophyta</taxon>
        <taxon>Embryophyta</taxon>
        <taxon>Tracheophyta</taxon>
        <taxon>Spermatophyta</taxon>
        <taxon>Magnoliopsida</taxon>
        <taxon>eudicotyledons</taxon>
        <taxon>Gunneridae</taxon>
        <taxon>Pentapetalae</taxon>
        <taxon>rosids</taxon>
        <taxon>malvids</taxon>
        <taxon>Brassicales</taxon>
        <taxon>Brassicaceae</taxon>
        <taxon>Brassiceae</taxon>
        <taxon>Brassica</taxon>
    </lineage>
</organism>
<dbReference type="PANTHER" id="PTHR44917:SF1">
    <property type="entry name" value="PROTEIN HIGH CHLOROPHYLL FLUORESCENT 107"/>
    <property type="match status" value="1"/>
</dbReference>
<dbReference type="PROSITE" id="PS50005">
    <property type="entry name" value="TPR"/>
    <property type="match status" value="1"/>
</dbReference>
<keyword evidence="5" id="KW-1185">Reference proteome</keyword>
<dbReference type="Proteomes" id="UP000824890">
    <property type="component" value="Unassembled WGS sequence"/>
</dbReference>
<evidence type="ECO:0000313" key="5">
    <source>
        <dbReference type="Proteomes" id="UP000824890"/>
    </source>
</evidence>
<dbReference type="Pfam" id="PF13428">
    <property type="entry name" value="TPR_14"/>
    <property type="match status" value="1"/>
</dbReference>